<dbReference type="InterPro" id="IPR032675">
    <property type="entry name" value="LRR_dom_sf"/>
</dbReference>
<dbReference type="SUPFAM" id="SSF52058">
    <property type="entry name" value="L domain-like"/>
    <property type="match status" value="2"/>
</dbReference>
<reference evidence="3" key="1">
    <citation type="submission" date="2020-06" db="EMBL/GenBank/DDBJ databases">
        <title>WGS assembly of Ceratodon purpureus strain R40.</title>
        <authorList>
            <person name="Carey S.B."/>
            <person name="Jenkins J."/>
            <person name="Shu S."/>
            <person name="Lovell J.T."/>
            <person name="Sreedasyam A."/>
            <person name="Maumus F."/>
            <person name="Tiley G.P."/>
            <person name="Fernandez-Pozo N."/>
            <person name="Barry K."/>
            <person name="Chen C."/>
            <person name="Wang M."/>
            <person name="Lipzen A."/>
            <person name="Daum C."/>
            <person name="Saski C.A."/>
            <person name="Payton A.C."/>
            <person name="Mcbreen J.C."/>
            <person name="Conrad R.E."/>
            <person name="Kollar L.M."/>
            <person name="Olsson S."/>
            <person name="Huttunen S."/>
            <person name="Landis J.B."/>
            <person name="Wickett N.J."/>
            <person name="Johnson M.G."/>
            <person name="Rensing S.A."/>
            <person name="Grimwood J."/>
            <person name="Schmutz J."/>
            <person name="Mcdaniel S.F."/>
        </authorList>
    </citation>
    <scope>NUCLEOTIDE SEQUENCE</scope>
    <source>
        <strain evidence="3">R40</strain>
    </source>
</reference>
<dbReference type="EMBL" id="CM026423">
    <property type="protein sequence ID" value="KAG0583532.1"/>
    <property type="molecule type" value="Genomic_DNA"/>
</dbReference>
<comment type="caution">
    <text evidence="3">The sequence shown here is derived from an EMBL/GenBank/DDBJ whole genome shotgun (WGS) entry which is preliminary data.</text>
</comment>
<dbReference type="InterPro" id="IPR002182">
    <property type="entry name" value="NB-ARC"/>
</dbReference>
<evidence type="ECO:0000259" key="2">
    <source>
        <dbReference type="PROSITE" id="PS50104"/>
    </source>
</evidence>
<dbReference type="SUPFAM" id="SSF52200">
    <property type="entry name" value="Toll/Interleukin receptor TIR domain"/>
    <property type="match status" value="1"/>
</dbReference>
<dbReference type="SMART" id="SM00255">
    <property type="entry name" value="TIR"/>
    <property type="match status" value="1"/>
</dbReference>
<evidence type="ECO:0000313" key="4">
    <source>
        <dbReference type="Proteomes" id="UP000822688"/>
    </source>
</evidence>
<sequence>MKRKWEQEQAGTSHAVMDDFDVFLNHRGPDVKATFVAHLEEALRCAGFRPFLDARSLMKGNPALQSIDQALDVAMVHVAVISKGYAESKYCLTELVAMMRSGKPVIPVFYDVEPVDLRWVENGPFAEAFKKHKSRGRTETKLQEWRDALQALSEITGFRSADYKRDEALLKRDVVNEVSRLTPSNQPIEVEQFRVGLEGSVSRCVQMLEDMGAGPGMLGLVGMGGIGKSTLAREIYNHFVAQRRFKHMTFLEIHRDSSTSNVEVRPTQGIMDLRKQLLWDLLSVQDNPSKSNYSSWFQKLSTLGPVFIAVDDVHKLGQFEELIPFTSVLHPESRIIVTSRDRGVLNHDAGKSKLNHHVFDVCPLDWNEANVLFNWHAFQAKEAAKGYESVAQDVVRACSGVPLALKVVGSSLFDKQLDGDEETIWREAVIELRENRDVMGVLRWSYDSLQDSEKHMFLDITCLFHGRCKDEAFAYWESCKNCMSCGCIRTPHTSLRNLINKNLVMLFPDHGLRGEFKVHDLLKELGQEIGMKTKRHFVDGINAEAIVTNNLGSENTMGLNLVESKIQEFEAMNFTSMPHLHYLQLPKGCRVNGDFRYMPTELRWLQWQGMPLTHIPAMLNLSFLTELNFSESTSLAELWTKSDKSLENCSNLRVLILDLCTSITSLPDSMGQSIQVLRLLFCKKLEMLPPSIQHLKGLRILYVSGCTSLKALPDSIGALSNLEELDASNCPSLQALPTSIVLLSSLQKLFIGANPGCQISSEDGSAWTRLRILWLRNCCGLGFRLDYDAMKNLEYLELQESALIELPESMGKLIRLGRLFIQCERLQCLPKSIGDLKMLYSLKLTQCHNLTRLPKSLGAISSLEDIEITNCPIRKLPKSLGSLTKLRRLSIRDCKNLQKLPSSIRFLQSLRVFDFVNCGSSEAMGASSTGLQDLLECGALNSLESLKIQDRTFTEVVESLGQSLVPLDQLAVGCERVQCLPNSFGYLQMLRTLELSQCLHLTRLPKNLGAITSLEELIIRCCPIRKLPRSIGLLPQLRTLTVTGCKNLEKLPTSIRKLHSLGLFELTDCGSIEAMGALTTLQGLPIWGSTSTTKLPASLAIVSTLVVHSSWYLCNLHTNHIHYPHSYDTLQVLEEDESGFLKACQYKSSGQIELLRGIYTQAQIELLRRIYPQG</sequence>
<feature type="domain" description="TIR" evidence="2">
    <location>
        <begin position="18"/>
        <end position="182"/>
    </location>
</feature>
<dbReference type="Gene3D" id="3.80.10.10">
    <property type="entry name" value="Ribonuclease Inhibitor"/>
    <property type="match status" value="2"/>
</dbReference>
<name>A0A8T0IJR9_CERPU</name>
<dbReference type="PROSITE" id="PS50104">
    <property type="entry name" value="TIR"/>
    <property type="match status" value="1"/>
</dbReference>
<dbReference type="Pfam" id="PF23598">
    <property type="entry name" value="LRR_14"/>
    <property type="match status" value="1"/>
</dbReference>
<dbReference type="Proteomes" id="UP000822688">
    <property type="component" value="Chromosome 3"/>
</dbReference>
<dbReference type="InterPro" id="IPR042197">
    <property type="entry name" value="Apaf_helical"/>
</dbReference>
<dbReference type="InterPro" id="IPR000157">
    <property type="entry name" value="TIR_dom"/>
</dbReference>
<dbReference type="PANTHER" id="PTHR11017">
    <property type="entry name" value="LEUCINE-RICH REPEAT-CONTAINING PROTEIN"/>
    <property type="match status" value="1"/>
</dbReference>
<dbReference type="GO" id="GO:0006952">
    <property type="term" value="P:defense response"/>
    <property type="evidence" value="ECO:0007669"/>
    <property type="project" value="UniProtKB-KW"/>
</dbReference>
<dbReference type="GO" id="GO:0043531">
    <property type="term" value="F:ADP binding"/>
    <property type="evidence" value="ECO:0007669"/>
    <property type="project" value="InterPro"/>
</dbReference>
<gene>
    <name evidence="3" type="ORF">KC19_3G144600</name>
</gene>
<dbReference type="InterPro" id="IPR055414">
    <property type="entry name" value="LRR_R13L4/SHOC2-like"/>
</dbReference>
<keyword evidence="4" id="KW-1185">Reference proteome</keyword>
<dbReference type="InterPro" id="IPR044974">
    <property type="entry name" value="Disease_R_plants"/>
</dbReference>
<dbReference type="Pfam" id="PF01582">
    <property type="entry name" value="TIR"/>
    <property type="match status" value="1"/>
</dbReference>
<dbReference type="GO" id="GO:0007165">
    <property type="term" value="P:signal transduction"/>
    <property type="evidence" value="ECO:0007669"/>
    <property type="project" value="InterPro"/>
</dbReference>
<dbReference type="SUPFAM" id="SSF52540">
    <property type="entry name" value="P-loop containing nucleoside triphosphate hydrolases"/>
    <property type="match status" value="1"/>
</dbReference>
<evidence type="ECO:0000256" key="1">
    <source>
        <dbReference type="ARBA" id="ARBA00022737"/>
    </source>
</evidence>
<dbReference type="Gene3D" id="3.40.50.10140">
    <property type="entry name" value="Toll/interleukin-1 receptor homology (TIR) domain"/>
    <property type="match status" value="1"/>
</dbReference>
<organism evidence="3 4">
    <name type="scientific">Ceratodon purpureus</name>
    <name type="common">Fire moss</name>
    <name type="synonym">Dicranum purpureum</name>
    <dbReference type="NCBI Taxonomy" id="3225"/>
    <lineage>
        <taxon>Eukaryota</taxon>
        <taxon>Viridiplantae</taxon>
        <taxon>Streptophyta</taxon>
        <taxon>Embryophyta</taxon>
        <taxon>Bryophyta</taxon>
        <taxon>Bryophytina</taxon>
        <taxon>Bryopsida</taxon>
        <taxon>Dicranidae</taxon>
        <taxon>Pseudoditrichales</taxon>
        <taxon>Ditrichaceae</taxon>
        <taxon>Ceratodon</taxon>
    </lineage>
</organism>
<keyword evidence="1" id="KW-0677">Repeat</keyword>
<dbReference type="GO" id="GO:0051707">
    <property type="term" value="P:response to other organism"/>
    <property type="evidence" value="ECO:0007669"/>
    <property type="project" value="UniProtKB-ARBA"/>
</dbReference>
<dbReference type="InterPro" id="IPR035897">
    <property type="entry name" value="Toll_tir_struct_dom_sf"/>
</dbReference>
<dbReference type="InterPro" id="IPR027417">
    <property type="entry name" value="P-loop_NTPase"/>
</dbReference>
<protein>
    <recommendedName>
        <fullName evidence="2">TIR domain-containing protein</fullName>
    </recommendedName>
</protein>
<dbReference type="Gene3D" id="3.40.50.300">
    <property type="entry name" value="P-loop containing nucleotide triphosphate hydrolases"/>
    <property type="match status" value="1"/>
</dbReference>
<dbReference type="Pfam" id="PF00931">
    <property type="entry name" value="NB-ARC"/>
    <property type="match status" value="1"/>
</dbReference>
<proteinExistence type="predicted"/>
<dbReference type="PANTHER" id="PTHR11017:SF579">
    <property type="entry name" value="TIR DOMAIN-CONTAINING PROTEIN"/>
    <property type="match status" value="1"/>
</dbReference>
<dbReference type="Gene3D" id="1.10.8.430">
    <property type="entry name" value="Helical domain of apoptotic protease-activating factors"/>
    <property type="match status" value="1"/>
</dbReference>
<dbReference type="PRINTS" id="PR00364">
    <property type="entry name" value="DISEASERSIST"/>
</dbReference>
<accession>A0A8T0IJR9</accession>
<evidence type="ECO:0000313" key="3">
    <source>
        <dbReference type="EMBL" id="KAG0583532.1"/>
    </source>
</evidence>
<dbReference type="AlphaFoldDB" id="A0A8T0IJR9"/>